<protein>
    <recommendedName>
        <fullName evidence="10">Transposase</fullName>
    </recommendedName>
</protein>
<reference evidence="8 9" key="1">
    <citation type="journal article" date="2020" name="Front. Microbiol.">
        <title>Single-cell genomics of novel Actinobacteria with the Wood-Ljungdahl pathway discovered in a serpentinizing system.</title>
        <authorList>
            <person name="Merino N."/>
            <person name="Kawai M."/>
            <person name="Boyd E.S."/>
            <person name="Colman D.R."/>
            <person name="McGlynn S.E."/>
            <person name="Nealson K.H."/>
            <person name="Kurokawa K."/>
            <person name="Hongoh Y."/>
        </authorList>
    </citation>
    <scope>NUCLEOTIDE SEQUENCE [LARGE SCALE GENOMIC DNA]</scope>
    <source>
        <strain evidence="8 9">S06</strain>
    </source>
</reference>
<dbReference type="Pfam" id="PF01385">
    <property type="entry name" value="OrfB_IS605"/>
    <property type="match status" value="1"/>
</dbReference>
<comment type="similarity">
    <text evidence="2">In the N-terminal section; belongs to the transposase 2 family.</text>
</comment>
<dbReference type="Proteomes" id="UP000580051">
    <property type="component" value="Unassembled WGS sequence"/>
</dbReference>
<keyword evidence="3" id="KW-0815">Transposition</keyword>
<keyword evidence="4" id="KW-0238">DNA-binding</keyword>
<dbReference type="GO" id="GO:0032196">
    <property type="term" value="P:transposition"/>
    <property type="evidence" value="ECO:0007669"/>
    <property type="project" value="UniProtKB-KW"/>
</dbReference>
<sequence length="280" mass="31454">MGIPPHCKQMGYPARKMKKEDFVELLKKLRERPVSGRKLFVWVGDKQSITDILPAEITNEVDLLQIIPEENIKDVEEFIGVDFGVNNIATLSDGIQYNSKQLDKVRNRYSRTRQSLQSKGTPGGRKCLKRLKGREARFATVTNHAIAKQVVEKAKSLNMGIALEDLTGIRERTKVRKVQRRKHHSWAFAQLRFFLQYKARLAGIPFVMVNPRYTSQTCNICKMIGHRKGPSFSCPNCGNISDSDVNAAKNIAQLGIAVTDPERGSMICSIPLMPCQLAAG</sequence>
<dbReference type="PANTHER" id="PTHR30405">
    <property type="entry name" value="TRANSPOSASE"/>
    <property type="match status" value="1"/>
</dbReference>
<feature type="domain" description="Cas12f1-like TNB" evidence="7">
    <location>
        <begin position="188"/>
        <end position="251"/>
    </location>
</feature>
<proteinExistence type="inferred from homology"/>
<dbReference type="GO" id="GO:0003677">
    <property type="term" value="F:DNA binding"/>
    <property type="evidence" value="ECO:0007669"/>
    <property type="project" value="UniProtKB-KW"/>
</dbReference>
<evidence type="ECO:0000256" key="2">
    <source>
        <dbReference type="ARBA" id="ARBA00011044"/>
    </source>
</evidence>
<evidence type="ECO:0000256" key="5">
    <source>
        <dbReference type="ARBA" id="ARBA00023172"/>
    </source>
</evidence>
<dbReference type="PANTHER" id="PTHR30405:SF11">
    <property type="entry name" value="RNA-GUIDED DNA ENDONUCLEASE RV2885C-RELATED"/>
    <property type="match status" value="1"/>
</dbReference>
<dbReference type="NCBIfam" id="TIGR01766">
    <property type="entry name" value="IS200/IS605 family accessory protein TnpB-like domain"/>
    <property type="match status" value="1"/>
</dbReference>
<organism evidence="8 9">
    <name type="scientific">Candidatus Hakubella thermalkaliphila</name>
    <dbReference type="NCBI Taxonomy" id="2754717"/>
    <lineage>
        <taxon>Bacteria</taxon>
        <taxon>Bacillati</taxon>
        <taxon>Actinomycetota</taxon>
        <taxon>Actinomycetota incertae sedis</taxon>
        <taxon>Candidatus Hakubellales</taxon>
        <taxon>Candidatus Hakubellaceae</taxon>
        <taxon>Candidatus Hakubella</taxon>
    </lineage>
</organism>
<dbReference type="Pfam" id="PF07282">
    <property type="entry name" value="Cas12f1-like_TNB"/>
    <property type="match status" value="1"/>
</dbReference>
<comment type="caution">
    <text evidence="8">The sequence shown here is derived from an EMBL/GenBank/DDBJ whole genome shotgun (WGS) entry which is preliminary data.</text>
</comment>
<dbReference type="AlphaFoldDB" id="A0A6V8NMA3"/>
<dbReference type="InterPro" id="IPR051399">
    <property type="entry name" value="RNA-guided_DNA_endo/Transpos"/>
</dbReference>
<name>A0A6V8NMA3_9ACTN</name>
<evidence type="ECO:0000313" key="8">
    <source>
        <dbReference type="EMBL" id="GFP21385.1"/>
    </source>
</evidence>
<dbReference type="NCBIfam" id="NF040570">
    <property type="entry name" value="guided_TnpB"/>
    <property type="match status" value="1"/>
</dbReference>
<dbReference type="InterPro" id="IPR010095">
    <property type="entry name" value="Cas12f1-like_TNB"/>
</dbReference>
<dbReference type="InterPro" id="IPR001959">
    <property type="entry name" value="Transposase"/>
</dbReference>
<gene>
    <name evidence="8" type="ORF">HKBW3S06_00611</name>
</gene>
<evidence type="ECO:0000259" key="6">
    <source>
        <dbReference type="Pfam" id="PF01385"/>
    </source>
</evidence>
<dbReference type="EMBL" id="BLRV01000041">
    <property type="protein sequence ID" value="GFP21385.1"/>
    <property type="molecule type" value="Genomic_DNA"/>
</dbReference>
<comment type="similarity">
    <text evidence="1">In the C-terminal section; belongs to the transposase 35 family.</text>
</comment>
<evidence type="ECO:0000256" key="1">
    <source>
        <dbReference type="ARBA" id="ARBA00008761"/>
    </source>
</evidence>
<feature type="domain" description="Probable transposase IS891/IS1136/IS1341" evidence="6">
    <location>
        <begin position="70"/>
        <end position="157"/>
    </location>
</feature>
<evidence type="ECO:0000259" key="7">
    <source>
        <dbReference type="Pfam" id="PF07282"/>
    </source>
</evidence>
<evidence type="ECO:0000256" key="3">
    <source>
        <dbReference type="ARBA" id="ARBA00022578"/>
    </source>
</evidence>
<evidence type="ECO:0000313" key="9">
    <source>
        <dbReference type="Proteomes" id="UP000580051"/>
    </source>
</evidence>
<dbReference type="RefSeq" id="WP_176226518.1">
    <property type="nucleotide sequence ID" value="NZ_BLRV01000041.1"/>
</dbReference>
<dbReference type="GO" id="GO:0006310">
    <property type="term" value="P:DNA recombination"/>
    <property type="evidence" value="ECO:0007669"/>
    <property type="project" value="UniProtKB-KW"/>
</dbReference>
<evidence type="ECO:0000256" key="4">
    <source>
        <dbReference type="ARBA" id="ARBA00023125"/>
    </source>
</evidence>
<accession>A0A6V8NMA3</accession>
<keyword evidence="5" id="KW-0233">DNA recombination</keyword>
<evidence type="ECO:0008006" key="10">
    <source>
        <dbReference type="Google" id="ProtNLM"/>
    </source>
</evidence>